<feature type="compositionally biased region" description="Low complexity" evidence="1">
    <location>
        <begin position="71"/>
        <end position="80"/>
    </location>
</feature>
<evidence type="ECO:0008006" key="4">
    <source>
        <dbReference type="Google" id="ProtNLM"/>
    </source>
</evidence>
<reference evidence="2 3" key="1">
    <citation type="submission" date="2018-05" db="EMBL/GenBank/DDBJ databases">
        <title>Spiribacter halobius sp. nov., a moderately halophilic bacterium isolated from marine solar saltern.</title>
        <authorList>
            <person name="Zheng W.-S."/>
            <person name="Lu D.-C."/>
            <person name="Du Z.-J."/>
        </authorList>
    </citation>
    <scope>NUCLEOTIDE SEQUENCE [LARGE SCALE GENOMIC DNA]</scope>
    <source>
        <strain evidence="2 3">E85</strain>
    </source>
</reference>
<dbReference type="InterPro" id="IPR010710">
    <property type="entry name" value="DUF1289"/>
</dbReference>
<dbReference type="OrthoDB" id="8911262at2"/>
<accession>A0A2U2N3U2</accession>
<name>A0A2U2N3U2_9GAMM</name>
<organism evidence="2 3">
    <name type="scientific">Sediminicurvatus halobius</name>
    <dbReference type="NCBI Taxonomy" id="2182432"/>
    <lineage>
        <taxon>Bacteria</taxon>
        <taxon>Pseudomonadati</taxon>
        <taxon>Pseudomonadota</taxon>
        <taxon>Gammaproteobacteria</taxon>
        <taxon>Chromatiales</taxon>
        <taxon>Ectothiorhodospiraceae</taxon>
        <taxon>Sediminicurvatus</taxon>
    </lineage>
</organism>
<sequence length="182" mass="19572">MGAASNPCTGVCKFNDGLCLSCGRLRTEKKRWKRMDKAERRHVVTQAAARVTALGDQAIPSKKARRKAKKQAGALAARHAPASPVRVAANSLDLGTPALTADAPLPVVDHDAAKAARRAWKKARKHARKAKKAARKAREAEALARGLPPHEHATAMRPDRARQRPAAGEVSQQPARRRAAGN</sequence>
<dbReference type="AlphaFoldDB" id="A0A2U2N3U2"/>
<gene>
    <name evidence="2" type="ORF">DEM34_07465</name>
</gene>
<proteinExistence type="predicted"/>
<dbReference type="EMBL" id="QFFI01000009">
    <property type="protein sequence ID" value="PWG63708.1"/>
    <property type="molecule type" value="Genomic_DNA"/>
</dbReference>
<evidence type="ECO:0000313" key="3">
    <source>
        <dbReference type="Proteomes" id="UP000245474"/>
    </source>
</evidence>
<feature type="compositionally biased region" description="Basic and acidic residues" evidence="1">
    <location>
        <begin position="136"/>
        <end position="162"/>
    </location>
</feature>
<protein>
    <recommendedName>
        <fullName evidence="4">DUF1289 domain-containing protein</fullName>
    </recommendedName>
</protein>
<comment type="caution">
    <text evidence="2">The sequence shown here is derived from an EMBL/GenBank/DDBJ whole genome shotgun (WGS) entry which is preliminary data.</text>
</comment>
<feature type="region of interest" description="Disordered" evidence="1">
    <location>
        <begin position="126"/>
        <end position="182"/>
    </location>
</feature>
<feature type="region of interest" description="Disordered" evidence="1">
    <location>
        <begin position="62"/>
        <end position="83"/>
    </location>
</feature>
<feature type="compositionally biased region" description="Basic residues" evidence="1">
    <location>
        <begin position="126"/>
        <end position="135"/>
    </location>
</feature>
<evidence type="ECO:0000256" key="1">
    <source>
        <dbReference type="SAM" id="MobiDB-lite"/>
    </source>
</evidence>
<dbReference type="Pfam" id="PF06945">
    <property type="entry name" value="DUF1289"/>
    <property type="match status" value="1"/>
</dbReference>
<evidence type="ECO:0000313" key="2">
    <source>
        <dbReference type="EMBL" id="PWG63708.1"/>
    </source>
</evidence>
<keyword evidence="3" id="KW-1185">Reference proteome</keyword>
<dbReference type="RefSeq" id="WP_109677818.1">
    <property type="nucleotide sequence ID" value="NZ_CP086615.1"/>
</dbReference>
<dbReference type="Proteomes" id="UP000245474">
    <property type="component" value="Unassembled WGS sequence"/>
</dbReference>